<dbReference type="OrthoDB" id="5401788at2"/>
<dbReference type="Proteomes" id="UP000249203">
    <property type="component" value="Unassembled WGS sequence"/>
</dbReference>
<dbReference type="PANTHER" id="PTHR39327:SF1">
    <property type="entry name" value="BLR5470 PROTEIN"/>
    <property type="match status" value="1"/>
</dbReference>
<dbReference type="InterPro" id="IPR010319">
    <property type="entry name" value="Transglutaminase-like_Cys_pept"/>
</dbReference>
<gene>
    <name evidence="1" type="ORF">B0I24_1227</name>
    <name evidence="2" type="ORF">CWE07_12520</name>
</gene>
<dbReference type="Pfam" id="PF06035">
    <property type="entry name" value="Peptidase_C93"/>
    <property type="match status" value="1"/>
</dbReference>
<dbReference type="Proteomes" id="UP000287865">
    <property type="component" value="Unassembled WGS sequence"/>
</dbReference>
<accession>A0A327WLY3</accession>
<dbReference type="AlphaFoldDB" id="A0A327WLY3"/>
<reference evidence="1 3" key="2">
    <citation type="submission" date="2018-06" db="EMBL/GenBank/DDBJ databases">
        <title>Genomic Encyclopedia of Type Strains, Phase III (KMG-III): the genomes of soil and plant-associated and newly described type strains.</title>
        <authorList>
            <person name="Whitman W."/>
        </authorList>
    </citation>
    <scope>NUCLEOTIDE SEQUENCE [LARGE SCALE GENOMIC DNA]</scope>
    <source>
        <strain evidence="1 3">CGMCC 1.15366</strain>
    </source>
</reference>
<proteinExistence type="predicted"/>
<sequence length="216" mass="24082">MGAPTQAANASWAIDLNAAQRFMGQTYSAQRASVTELWYAMIENLKDSPDEVKIRVVNDFFHQHITYRTDQAVHGTEDFWTTPLETIGQGVGDCEDYAIAKYITLRLAGMDMNKLRLIYVRAQIGGPRSSASQAHMVLGYYATPDSQPLILDSLVRGIQPASERTDLSPVFSFNSDGLWSGTSGARANASPTSRLSRWQNVIQRMRQQGIYLEQSQ</sequence>
<evidence type="ECO:0000313" key="4">
    <source>
        <dbReference type="Proteomes" id="UP000287865"/>
    </source>
</evidence>
<evidence type="ECO:0000313" key="1">
    <source>
        <dbReference type="EMBL" id="RAJ92949.1"/>
    </source>
</evidence>
<name>A0A327WLY3_9GAMM</name>
<dbReference type="PANTHER" id="PTHR39327">
    <property type="match status" value="1"/>
</dbReference>
<keyword evidence="4" id="KW-1185">Reference proteome</keyword>
<organism evidence="1 3">
    <name type="scientific">Aliidiomarina maris</name>
    <dbReference type="NCBI Taxonomy" id="531312"/>
    <lineage>
        <taxon>Bacteria</taxon>
        <taxon>Pseudomonadati</taxon>
        <taxon>Pseudomonadota</taxon>
        <taxon>Gammaproteobacteria</taxon>
        <taxon>Alteromonadales</taxon>
        <taxon>Idiomarinaceae</taxon>
        <taxon>Aliidiomarina</taxon>
    </lineage>
</organism>
<dbReference type="EMBL" id="QLMD01000022">
    <property type="protein sequence ID" value="RAJ92949.1"/>
    <property type="molecule type" value="Genomic_DNA"/>
</dbReference>
<protein>
    <submittedName>
        <fullName evidence="1 2">Transglutaminase</fullName>
    </submittedName>
</protein>
<evidence type="ECO:0000313" key="2">
    <source>
        <dbReference type="EMBL" id="RUO20114.1"/>
    </source>
</evidence>
<reference evidence="2 4" key="1">
    <citation type="journal article" date="2018" name="Front. Microbiol.">
        <title>Genome-Based Analysis Reveals the Taxonomy and Diversity of the Family Idiomarinaceae.</title>
        <authorList>
            <person name="Liu Y."/>
            <person name="Lai Q."/>
            <person name="Shao Z."/>
        </authorList>
    </citation>
    <scope>NUCLEOTIDE SEQUENCE [LARGE SCALE GENOMIC DNA]</scope>
    <source>
        <strain evidence="2 4">CF12-14</strain>
    </source>
</reference>
<dbReference type="Gene3D" id="3.10.620.30">
    <property type="match status" value="1"/>
</dbReference>
<dbReference type="EMBL" id="PIPK01000014">
    <property type="protein sequence ID" value="RUO20114.1"/>
    <property type="molecule type" value="Genomic_DNA"/>
</dbReference>
<dbReference type="SUPFAM" id="SSF54001">
    <property type="entry name" value="Cysteine proteinases"/>
    <property type="match status" value="1"/>
</dbReference>
<evidence type="ECO:0000313" key="3">
    <source>
        <dbReference type="Proteomes" id="UP000249203"/>
    </source>
</evidence>
<comment type="caution">
    <text evidence="1">The sequence shown here is derived from an EMBL/GenBank/DDBJ whole genome shotgun (WGS) entry which is preliminary data.</text>
</comment>
<dbReference type="InterPro" id="IPR038765">
    <property type="entry name" value="Papain-like_cys_pep_sf"/>
</dbReference>